<dbReference type="GO" id="GO:0006457">
    <property type="term" value="P:protein folding"/>
    <property type="evidence" value="ECO:0007669"/>
    <property type="project" value="InterPro"/>
</dbReference>
<name>A0A812GNW2_9DINO</name>
<keyword evidence="8" id="KW-1185">Reference proteome</keyword>
<dbReference type="GO" id="GO:0051082">
    <property type="term" value="F:unfolded protein binding"/>
    <property type="evidence" value="ECO:0007669"/>
    <property type="project" value="InterPro"/>
</dbReference>
<feature type="domain" description="J" evidence="6">
    <location>
        <begin position="190"/>
        <end position="262"/>
    </location>
</feature>
<dbReference type="GO" id="GO:0008270">
    <property type="term" value="F:zinc ion binding"/>
    <property type="evidence" value="ECO:0007669"/>
    <property type="project" value="UniProtKB-KW"/>
</dbReference>
<dbReference type="EMBL" id="CAJNDS010000031">
    <property type="protein sequence ID" value="CAE6925650.1"/>
    <property type="molecule type" value="Genomic_DNA"/>
</dbReference>
<keyword evidence="5" id="KW-0472">Membrane</keyword>
<evidence type="ECO:0000256" key="1">
    <source>
        <dbReference type="ARBA" id="ARBA00022723"/>
    </source>
</evidence>
<accession>A0A812GNW2</accession>
<dbReference type="CDD" id="cd10747">
    <property type="entry name" value="DnaJ_C"/>
    <property type="match status" value="1"/>
</dbReference>
<dbReference type="InterPro" id="IPR036869">
    <property type="entry name" value="J_dom_sf"/>
</dbReference>
<keyword evidence="3" id="KW-0863">Zinc-finger</keyword>
<dbReference type="Gene3D" id="2.60.260.20">
    <property type="entry name" value="Urease metallochaperone UreE, N-terminal domain"/>
    <property type="match status" value="1"/>
</dbReference>
<dbReference type="InterPro" id="IPR044713">
    <property type="entry name" value="DNJA1/2-like"/>
</dbReference>
<keyword evidence="4" id="KW-0862">Zinc</keyword>
<proteinExistence type="predicted"/>
<keyword evidence="5" id="KW-0812">Transmembrane</keyword>
<dbReference type="SUPFAM" id="SSF49493">
    <property type="entry name" value="HSP40/DnaJ peptide-binding domain"/>
    <property type="match status" value="1"/>
</dbReference>
<feature type="transmembrane region" description="Helical" evidence="5">
    <location>
        <begin position="16"/>
        <end position="34"/>
    </location>
</feature>
<sequence>MASWLQWRMPNKRKSVIGYTVAAVLGVWLLSGLIKSCTTALSVRVAHETKHANNNFEGDMSPAARCALHCAATVISGADAAANRTVGAAQTFCERMMKASCAAKAWQHELILVLGIFCETHSRLLDARPCRATLLLLIRSQAGAFVRATRLQLCMSQLCGDDAAFLREASCPTCLVHDCLAALGTFLDASHWSHVAVNPVRAVLHVATAEDCKFIRYQEGLQVSHPLPSPSLAMVFTPFKEISFAYEVLSNPERRREYDEKGDRLFYTGPPSSPEELAEMLLRGSSLGAGRRKSKDRFVALPVSLESLTDLKKYLNYKKKVLETASKAHHVQEELTVFIERGLEVGDLIVVLHELEHPRFRRRDADLFMKLDISLAEALVGFKRVIQHLDGRRRLRGEPMELAGPCVKAMKEQGMPLKGRPFSYGNLFLEINVCFPEKLDVAVISLLDNVLPRTEHLAETGEVEVYTFEDADPFCHDLQASCGTGPRVF</sequence>
<comment type="caution">
    <text evidence="7">The sequence shown here is derived from an EMBL/GenBank/DDBJ whole genome shotgun (WGS) entry which is preliminary data.</text>
</comment>
<protein>
    <submittedName>
        <fullName evidence="7">DNAJ1 protein</fullName>
    </submittedName>
</protein>
<dbReference type="PROSITE" id="PS50076">
    <property type="entry name" value="DNAJ_2"/>
    <property type="match status" value="1"/>
</dbReference>
<evidence type="ECO:0000313" key="8">
    <source>
        <dbReference type="Proteomes" id="UP000604046"/>
    </source>
</evidence>
<evidence type="ECO:0000256" key="3">
    <source>
        <dbReference type="ARBA" id="ARBA00022771"/>
    </source>
</evidence>
<dbReference type="PANTHER" id="PTHR43888">
    <property type="entry name" value="DNAJ-LIKE-2, ISOFORM A-RELATED"/>
    <property type="match status" value="1"/>
</dbReference>
<dbReference type="SUPFAM" id="SSF46565">
    <property type="entry name" value="Chaperone J-domain"/>
    <property type="match status" value="1"/>
</dbReference>
<evidence type="ECO:0000256" key="2">
    <source>
        <dbReference type="ARBA" id="ARBA00022737"/>
    </source>
</evidence>
<dbReference type="FunFam" id="2.60.260.20:FF:000003">
    <property type="entry name" value="DnaJ subfamily A member 2"/>
    <property type="match status" value="1"/>
</dbReference>
<dbReference type="InterPro" id="IPR001623">
    <property type="entry name" value="DnaJ_domain"/>
</dbReference>
<dbReference type="PROSITE" id="PS00636">
    <property type="entry name" value="DNAJ_1"/>
    <property type="match status" value="1"/>
</dbReference>
<evidence type="ECO:0000256" key="4">
    <source>
        <dbReference type="ARBA" id="ARBA00022833"/>
    </source>
</evidence>
<keyword evidence="1" id="KW-0479">Metal-binding</keyword>
<gene>
    <name evidence="7" type="primary">DNAJ1</name>
    <name evidence="7" type="ORF">SNAT2548_LOCUS640</name>
</gene>
<dbReference type="AlphaFoldDB" id="A0A812GNW2"/>
<keyword evidence="2" id="KW-0677">Repeat</keyword>
<dbReference type="Gene3D" id="1.10.287.110">
    <property type="entry name" value="DnaJ domain"/>
    <property type="match status" value="1"/>
</dbReference>
<keyword evidence="5" id="KW-1133">Transmembrane helix</keyword>
<reference evidence="7" key="1">
    <citation type="submission" date="2021-02" db="EMBL/GenBank/DDBJ databases">
        <authorList>
            <person name="Dougan E. K."/>
            <person name="Rhodes N."/>
            <person name="Thang M."/>
            <person name="Chan C."/>
        </authorList>
    </citation>
    <scope>NUCLEOTIDE SEQUENCE</scope>
</reference>
<dbReference type="InterPro" id="IPR008971">
    <property type="entry name" value="HSP40/DnaJ_pept-bd"/>
</dbReference>
<evidence type="ECO:0000259" key="6">
    <source>
        <dbReference type="PROSITE" id="PS50076"/>
    </source>
</evidence>
<organism evidence="7 8">
    <name type="scientific">Symbiodinium natans</name>
    <dbReference type="NCBI Taxonomy" id="878477"/>
    <lineage>
        <taxon>Eukaryota</taxon>
        <taxon>Sar</taxon>
        <taxon>Alveolata</taxon>
        <taxon>Dinophyceae</taxon>
        <taxon>Suessiales</taxon>
        <taxon>Symbiodiniaceae</taxon>
        <taxon>Symbiodinium</taxon>
    </lineage>
</organism>
<evidence type="ECO:0000313" key="7">
    <source>
        <dbReference type="EMBL" id="CAE6925650.1"/>
    </source>
</evidence>
<dbReference type="Pfam" id="PF01556">
    <property type="entry name" value="DnaJ_C"/>
    <property type="match status" value="1"/>
</dbReference>
<dbReference type="Proteomes" id="UP000604046">
    <property type="component" value="Unassembled WGS sequence"/>
</dbReference>
<dbReference type="OrthoDB" id="550424at2759"/>
<dbReference type="GO" id="GO:0030544">
    <property type="term" value="F:Hsp70 protein binding"/>
    <property type="evidence" value="ECO:0007669"/>
    <property type="project" value="InterPro"/>
</dbReference>
<evidence type="ECO:0000256" key="5">
    <source>
        <dbReference type="SAM" id="Phobius"/>
    </source>
</evidence>
<dbReference type="InterPro" id="IPR002939">
    <property type="entry name" value="DnaJ_C"/>
</dbReference>
<dbReference type="InterPro" id="IPR018253">
    <property type="entry name" value="DnaJ_domain_CS"/>
</dbReference>